<organism evidence="2 3">
    <name type="scientific">Symbiodinium necroappetens</name>
    <dbReference type="NCBI Taxonomy" id="1628268"/>
    <lineage>
        <taxon>Eukaryota</taxon>
        <taxon>Sar</taxon>
        <taxon>Alveolata</taxon>
        <taxon>Dinophyceae</taxon>
        <taxon>Suessiales</taxon>
        <taxon>Symbiodiniaceae</taxon>
        <taxon>Symbiodinium</taxon>
    </lineage>
</organism>
<dbReference type="Proteomes" id="UP000601435">
    <property type="component" value="Unassembled WGS sequence"/>
</dbReference>
<name>A0A813A2Z0_9DINO</name>
<feature type="compositionally biased region" description="Polar residues" evidence="1">
    <location>
        <begin position="196"/>
        <end position="205"/>
    </location>
</feature>
<gene>
    <name evidence="2" type="ORF">SNEC2469_LOCUS26575</name>
</gene>
<feature type="non-terminal residue" evidence="2">
    <location>
        <position position="1"/>
    </location>
</feature>
<proteinExistence type="predicted"/>
<evidence type="ECO:0000313" key="3">
    <source>
        <dbReference type="Proteomes" id="UP000601435"/>
    </source>
</evidence>
<evidence type="ECO:0000313" key="2">
    <source>
        <dbReference type="EMBL" id="CAE7853418.1"/>
    </source>
</evidence>
<dbReference type="AlphaFoldDB" id="A0A813A2Z0"/>
<comment type="caution">
    <text evidence="2">The sequence shown here is derived from an EMBL/GenBank/DDBJ whole genome shotgun (WGS) entry which is preliminary data.</text>
</comment>
<keyword evidence="3" id="KW-1185">Reference proteome</keyword>
<sequence>EDSFDMEQELLDINKRLRVPSGVTPVPDLKRSRPLGAGEPVSRSSSAREMALQGLPDEAQKTPIKATTPIPPVAPSKLPSPEKPNVPSPRNLMPLLADTLLDPVPPAGEPSAGCVVQGAAEPSGKGNGPAMKQTAEPSEEGKGPAVEQTTDPGEEGKGPAVEQTAEPGEKGKGPAAVEQTAEPSETGKGPAAVEQSEGQSELRSLDSMTTLSWGRSLENIQDLPETPVKEQGTPDHLVLELRSRLFRAFGDGASKDDEQGQRVLGDVIMDWVLEIGTELPPLQAPDVLSQLAAECLDTFAALKGLSKKATDLQAQLASKMAHADQAVAKALATVIQHAGTTGTLAGSSTVTEKMAAWKMSIREEGMKEIEAARNQSQLAVGRLEMVAMKLMNAAYEAYQEERPKSEDELLRQMMQQVEQHMSALQLECDRPSEGGGTGEAAMDVDPQPPAPKARAPQADKLREMHQHGLLLERGDGSYETPDDRDRRLCHNQRMRFNRSFDSPMCPQPVLDAAKGKKYNRAIIARLFEEWVQADENWANSTIVFNASIAKTQRRRGKYVMKTYKDLKLLYGTASAKAIRERKKELGAEWWWPHPEMGDSEVYDSMEFEDDETSTQEHRFQAEGTLDPDSTRATSISRVLRPIPATRKAANTKLGQISTKLAEVRVLANDVPSASHLSEKMKEGYVHELDEGRKSIETARTQLEAWYARKLEDEDIVGDEKRVYEDVMRDVDNAFVALNGKIKAVKTATVPVTKLDVPVIEKGVLKKRKLPVVLPHELFPWLVQKGFIPVDDAAAAGNEEFWSHARAAGMPSMGATDLHIPLYIWGDDAEFTETHQDKLVVVAFGRVLETEKNALKSVWPLFTYIQAGQDIIPYNPSTLNFNPKPNP</sequence>
<protein>
    <submittedName>
        <fullName evidence="2">Uncharacterized protein</fullName>
    </submittedName>
</protein>
<dbReference type="EMBL" id="CAJNJA010054352">
    <property type="protein sequence ID" value="CAE7853418.1"/>
    <property type="molecule type" value="Genomic_DNA"/>
</dbReference>
<feature type="region of interest" description="Disordered" evidence="1">
    <location>
        <begin position="429"/>
        <end position="458"/>
    </location>
</feature>
<accession>A0A813A2Z0</accession>
<feature type="region of interest" description="Disordered" evidence="1">
    <location>
        <begin position="18"/>
        <end position="205"/>
    </location>
</feature>
<evidence type="ECO:0000256" key="1">
    <source>
        <dbReference type="SAM" id="MobiDB-lite"/>
    </source>
</evidence>
<reference evidence="2" key="1">
    <citation type="submission" date="2021-02" db="EMBL/GenBank/DDBJ databases">
        <authorList>
            <person name="Dougan E. K."/>
            <person name="Rhodes N."/>
            <person name="Thang M."/>
            <person name="Chan C."/>
        </authorList>
    </citation>
    <scope>NUCLEOTIDE SEQUENCE</scope>
</reference>
<dbReference type="OrthoDB" id="408095at2759"/>